<reference evidence="5" key="1">
    <citation type="submission" date="2015-07" db="EMBL/GenBank/DDBJ databases">
        <title>Complete genome sequence and phylogenetic analysis of Limnochorda pilosa.</title>
        <authorList>
            <person name="Watanabe M."/>
            <person name="Kojima H."/>
            <person name="Fukui M."/>
        </authorList>
    </citation>
    <scope>NUCLEOTIDE SEQUENCE [LARGE SCALE GENOMIC DNA]</scope>
    <source>
        <strain evidence="5">HC45</strain>
    </source>
</reference>
<gene>
    <name evidence="4" type="ORF">LIP_0448</name>
</gene>
<dbReference type="Pfam" id="PF00583">
    <property type="entry name" value="Acetyltransf_1"/>
    <property type="match status" value="1"/>
</dbReference>
<dbReference type="Gene3D" id="3.40.630.30">
    <property type="match status" value="1"/>
</dbReference>
<feature type="domain" description="N-acetyltransferase" evidence="3">
    <location>
        <begin position="1"/>
        <end position="141"/>
    </location>
</feature>
<evidence type="ECO:0000256" key="2">
    <source>
        <dbReference type="ARBA" id="ARBA00023315"/>
    </source>
</evidence>
<keyword evidence="1 4" id="KW-0808">Transferase</keyword>
<organism evidence="4 5">
    <name type="scientific">Limnochorda pilosa</name>
    <dbReference type="NCBI Taxonomy" id="1555112"/>
    <lineage>
        <taxon>Bacteria</taxon>
        <taxon>Bacillati</taxon>
        <taxon>Bacillota</taxon>
        <taxon>Limnochordia</taxon>
        <taxon>Limnochordales</taxon>
        <taxon>Limnochordaceae</taxon>
        <taxon>Limnochorda</taxon>
    </lineage>
</organism>
<dbReference type="EMBL" id="AP014924">
    <property type="protein sequence ID" value="BAS26305.1"/>
    <property type="molecule type" value="Genomic_DNA"/>
</dbReference>
<dbReference type="AlphaFoldDB" id="A0A0K2SGT8"/>
<dbReference type="InterPro" id="IPR050832">
    <property type="entry name" value="Bact_Acetyltransf"/>
</dbReference>
<dbReference type="InterPro" id="IPR016181">
    <property type="entry name" value="Acyl_CoA_acyltransferase"/>
</dbReference>
<evidence type="ECO:0000256" key="1">
    <source>
        <dbReference type="ARBA" id="ARBA00022679"/>
    </source>
</evidence>
<dbReference type="PROSITE" id="PS51186">
    <property type="entry name" value="GNAT"/>
    <property type="match status" value="1"/>
</dbReference>
<dbReference type="PANTHER" id="PTHR43877">
    <property type="entry name" value="AMINOALKYLPHOSPHONATE N-ACETYLTRANSFERASE-RELATED-RELATED"/>
    <property type="match status" value="1"/>
</dbReference>
<dbReference type="CDD" id="cd04301">
    <property type="entry name" value="NAT_SF"/>
    <property type="match status" value="1"/>
</dbReference>
<accession>A0A0K2SGT8</accession>
<proteinExistence type="predicted"/>
<evidence type="ECO:0000313" key="5">
    <source>
        <dbReference type="Proteomes" id="UP000065807"/>
    </source>
</evidence>
<dbReference type="KEGG" id="lpil:LIP_0448"/>
<keyword evidence="2" id="KW-0012">Acyltransferase</keyword>
<protein>
    <submittedName>
        <fullName evidence="4">Acetyltransferase</fullName>
    </submittedName>
</protein>
<sequence>MTPPSTKVDRAWLEQLWTAEWGGTTMISRGKRHRLDDLEARIAWQGGERVGAVTYRIGSEAGGAPECEVLSLNARLEGKGIGSLLLEAVEAVAREAGCRRVWLTTTNDNLDALRFYQRRGYRLAALYPGAVDAARDAKPTIPRVGDHGIPIHDEIELEKGL</sequence>
<dbReference type="PANTHER" id="PTHR43877:SF2">
    <property type="entry name" value="AMINOALKYLPHOSPHONATE N-ACETYLTRANSFERASE-RELATED"/>
    <property type="match status" value="1"/>
</dbReference>
<dbReference type="GO" id="GO:0016747">
    <property type="term" value="F:acyltransferase activity, transferring groups other than amino-acyl groups"/>
    <property type="evidence" value="ECO:0007669"/>
    <property type="project" value="InterPro"/>
</dbReference>
<keyword evidence="5" id="KW-1185">Reference proteome</keyword>
<dbReference type="InterPro" id="IPR000182">
    <property type="entry name" value="GNAT_dom"/>
</dbReference>
<name>A0A0K2SGT8_LIMPI</name>
<evidence type="ECO:0000313" key="4">
    <source>
        <dbReference type="EMBL" id="BAS26305.1"/>
    </source>
</evidence>
<dbReference type="STRING" id="1555112.LIP_0448"/>
<dbReference type="SUPFAM" id="SSF55729">
    <property type="entry name" value="Acyl-CoA N-acyltransferases (Nat)"/>
    <property type="match status" value="1"/>
</dbReference>
<dbReference type="Proteomes" id="UP000065807">
    <property type="component" value="Chromosome"/>
</dbReference>
<reference evidence="5" key="2">
    <citation type="journal article" date="2016" name="Int. J. Syst. Evol. Microbiol.">
        <title>Complete genome sequence and cell structure of Limnochorda pilosa, a Gram-negative spore-former within the phylum Firmicutes.</title>
        <authorList>
            <person name="Watanabe M."/>
            <person name="Kojima H."/>
            <person name="Fukui M."/>
        </authorList>
    </citation>
    <scope>NUCLEOTIDE SEQUENCE [LARGE SCALE GENOMIC DNA]</scope>
    <source>
        <strain evidence="5">HC45</strain>
    </source>
</reference>
<evidence type="ECO:0000259" key="3">
    <source>
        <dbReference type="PROSITE" id="PS51186"/>
    </source>
</evidence>